<proteinExistence type="inferred from homology"/>
<dbReference type="PANTHER" id="PTHR22950:SF666">
    <property type="entry name" value="VACUOLAR AMINO ACID TRANSPORTER 4"/>
    <property type="match status" value="1"/>
</dbReference>
<reference evidence="9" key="1">
    <citation type="submission" date="2014-02" db="EMBL/GenBank/DDBJ databases">
        <authorList>
            <person name="Genoscope - CEA"/>
        </authorList>
    </citation>
    <scope>NUCLEOTIDE SEQUENCE</scope>
    <source>
        <strain evidence="9">LS3</strain>
    </source>
</reference>
<feature type="transmembrane region" description="Helical" evidence="7">
    <location>
        <begin position="338"/>
        <end position="359"/>
    </location>
</feature>
<evidence type="ECO:0000256" key="4">
    <source>
        <dbReference type="ARBA" id="ARBA00022989"/>
    </source>
</evidence>
<feature type="compositionally biased region" description="Low complexity" evidence="6">
    <location>
        <begin position="22"/>
        <end position="41"/>
    </location>
</feature>
<dbReference type="AlphaFoldDB" id="A0A060TCD4"/>
<feature type="region of interest" description="Disordered" evidence="6">
    <location>
        <begin position="1"/>
        <end position="48"/>
    </location>
</feature>
<evidence type="ECO:0000256" key="1">
    <source>
        <dbReference type="ARBA" id="ARBA00004141"/>
    </source>
</evidence>
<dbReference type="PANTHER" id="PTHR22950">
    <property type="entry name" value="AMINO ACID TRANSPORTER"/>
    <property type="match status" value="1"/>
</dbReference>
<evidence type="ECO:0000256" key="2">
    <source>
        <dbReference type="ARBA" id="ARBA00008066"/>
    </source>
</evidence>
<evidence type="ECO:0000256" key="3">
    <source>
        <dbReference type="ARBA" id="ARBA00022692"/>
    </source>
</evidence>
<reference evidence="9" key="2">
    <citation type="submission" date="2014-06" db="EMBL/GenBank/DDBJ databases">
        <title>The complete genome of Blastobotrys (Arxula) adeninivorans LS3 - a yeast of biotechnological interest.</title>
        <authorList>
            <person name="Kunze G."/>
            <person name="Gaillardin C."/>
            <person name="Czernicka M."/>
            <person name="Durrens P."/>
            <person name="Martin T."/>
            <person name="Boer E."/>
            <person name="Gabaldon T."/>
            <person name="Cruz J."/>
            <person name="Talla E."/>
            <person name="Marck C."/>
            <person name="Goffeau A."/>
            <person name="Barbe V."/>
            <person name="Baret P."/>
            <person name="Baronian K."/>
            <person name="Beier S."/>
            <person name="Bleykasten C."/>
            <person name="Bode R."/>
            <person name="Casaregola S."/>
            <person name="Despons L."/>
            <person name="Fairhead C."/>
            <person name="Giersberg M."/>
            <person name="Gierski P."/>
            <person name="Hahnel U."/>
            <person name="Hartmann A."/>
            <person name="Jankowska D."/>
            <person name="Jubin C."/>
            <person name="Jung P."/>
            <person name="Lafontaine I."/>
            <person name="Leh-Louis V."/>
            <person name="Lemaire M."/>
            <person name="Marcet-Houben M."/>
            <person name="Mascher M."/>
            <person name="Morel G."/>
            <person name="Richard G.-F."/>
            <person name="Riechen J."/>
            <person name="Sacerdot C."/>
            <person name="Sarkar A."/>
            <person name="Savel G."/>
            <person name="Schacherer J."/>
            <person name="Sherman D."/>
            <person name="Straub M.-L."/>
            <person name="Stein N."/>
            <person name="Thierry A."/>
            <person name="Trautwein-Schult A."/>
            <person name="Westhof E."/>
            <person name="Worch S."/>
            <person name="Dujon B."/>
            <person name="Souciet J.-L."/>
            <person name="Wincker P."/>
            <person name="Scholz U."/>
            <person name="Neuveglise N."/>
        </authorList>
    </citation>
    <scope>NUCLEOTIDE SEQUENCE</scope>
    <source>
        <strain evidence="9">LS3</strain>
    </source>
</reference>
<dbReference type="GO" id="GO:0005774">
    <property type="term" value="C:vacuolar membrane"/>
    <property type="evidence" value="ECO:0007669"/>
    <property type="project" value="TreeGrafter"/>
</dbReference>
<accession>A0A060TCD4</accession>
<feature type="transmembrane region" description="Helical" evidence="7">
    <location>
        <begin position="385"/>
        <end position="404"/>
    </location>
</feature>
<evidence type="ECO:0000256" key="7">
    <source>
        <dbReference type="SAM" id="Phobius"/>
    </source>
</evidence>
<feature type="transmembrane region" description="Helical" evidence="7">
    <location>
        <begin position="635"/>
        <end position="652"/>
    </location>
</feature>
<feature type="transmembrane region" description="Helical" evidence="7">
    <location>
        <begin position="664"/>
        <end position="684"/>
    </location>
</feature>
<protein>
    <submittedName>
        <fullName evidence="9">ARAD1D35376p</fullName>
    </submittedName>
</protein>
<evidence type="ECO:0000256" key="5">
    <source>
        <dbReference type="ARBA" id="ARBA00023136"/>
    </source>
</evidence>
<name>A0A060TCD4_BLAAD</name>
<evidence type="ECO:0000259" key="8">
    <source>
        <dbReference type="Pfam" id="PF01490"/>
    </source>
</evidence>
<keyword evidence="4 7" id="KW-1133">Transmembrane helix</keyword>
<feature type="region of interest" description="Disordered" evidence="6">
    <location>
        <begin position="177"/>
        <end position="210"/>
    </location>
</feature>
<feature type="compositionally biased region" description="Acidic residues" evidence="6">
    <location>
        <begin position="72"/>
        <end position="88"/>
    </location>
</feature>
<feature type="transmembrane region" description="Helical" evidence="7">
    <location>
        <begin position="448"/>
        <end position="469"/>
    </location>
</feature>
<feature type="transmembrane region" description="Helical" evidence="7">
    <location>
        <begin position="489"/>
        <end position="508"/>
    </location>
</feature>
<feature type="compositionally biased region" description="Basic residues" evidence="6">
    <location>
        <begin position="289"/>
        <end position="301"/>
    </location>
</feature>
<keyword evidence="3 7" id="KW-0812">Transmembrane</keyword>
<feature type="transmembrane region" description="Helical" evidence="7">
    <location>
        <begin position="424"/>
        <end position="441"/>
    </location>
</feature>
<sequence length="694" mass="75995">MSEENRTQTPGVDIKKVRSNNDSDSGSRVSSRASSFASGQSPFRSASVRLGSPVTTNAALFHAAASGLNDGNDNDDAVDDEEFEEDNGDGNSDAFHRAMSFATNTPLNESGAVSIRSVDIDNPDPEVVKVVGRHLVRDPDNAGEPSNAVDEGLDEFASLRLQGGDITRQLYNWQREHEEETGTVKRGRSRSFTLPRPVPKGPSDEPLDIKNIKAPGGFRRNFLVKKAQEQDPENLQTAPPTFLTRNFIEFLSIYGHFAGEELEEEEYETEEAEEDEAGPADERTALIRRPSRPKLRRKPTHTGKGNATITKTVLLIIKSFVGTGVLFLPRGFYNGGLLFSSLLLVTVSCVSTWCFHLLITAKDAVGVNSFGDIGGALYGPKMRHLILSSIVISQIGFAAAYIVFTSENLRALVLSLTNHATDMSIESLILLQLILFMPLSMIRDIAKLSGTALVADLFILFGLLVLYFWDVRTIVTEGVADVVMFNADKFTLFIGTAIFTFEGVGLIIPIQESMRRPEKFMTVCGMVMIFITIVLVSMGMLGYMAFGSNVQTVVILNLPQDSHTVNGLQLLYSLAIVLSTPLQLFPAIRIIENGLFVRSGKYSNKIKWEKNFVRFVLVMLTAAVAWIGADDLDKFVSLTGAFACIPLVYIYPPMLHLKSVARSPLARAGDIVLIAVGAVAMVYTTSRTLASWVS</sequence>
<dbReference type="PhylomeDB" id="A0A060TCD4"/>
<feature type="transmembrane region" description="Helical" evidence="7">
    <location>
        <begin position="570"/>
        <end position="591"/>
    </location>
</feature>
<feature type="transmembrane region" description="Helical" evidence="7">
    <location>
        <begin position="520"/>
        <end position="546"/>
    </location>
</feature>
<comment type="similarity">
    <text evidence="2">Belongs to the amino acid/polyamine transporter 2 family.</text>
</comment>
<evidence type="ECO:0000256" key="6">
    <source>
        <dbReference type="SAM" id="MobiDB-lite"/>
    </source>
</evidence>
<feature type="region of interest" description="Disordered" evidence="6">
    <location>
        <begin position="263"/>
        <end position="304"/>
    </location>
</feature>
<feature type="transmembrane region" description="Helical" evidence="7">
    <location>
        <begin position="313"/>
        <end position="332"/>
    </location>
</feature>
<feature type="compositionally biased region" description="Acidic residues" evidence="6">
    <location>
        <begin position="263"/>
        <end position="279"/>
    </location>
</feature>
<dbReference type="InterPro" id="IPR013057">
    <property type="entry name" value="AA_transpt_TM"/>
</dbReference>
<feature type="transmembrane region" description="Helical" evidence="7">
    <location>
        <begin position="612"/>
        <end position="629"/>
    </location>
</feature>
<feature type="domain" description="Amino acid transporter transmembrane" evidence="8">
    <location>
        <begin position="306"/>
        <end position="688"/>
    </location>
</feature>
<dbReference type="Pfam" id="PF01490">
    <property type="entry name" value="Aa_trans"/>
    <property type="match status" value="1"/>
</dbReference>
<feature type="region of interest" description="Disordered" evidence="6">
    <location>
        <begin position="65"/>
        <end position="95"/>
    </location>
</feature>
<gene>
    <name evidence="9" type="ORF">GNLVRS02_ARAD1D35376g</name>
</gene>
<evidence type="ECO:0000313" key="9">
    <source>
        <dbReference type="EMBL" id="CDP38469.1"/>
    </source>
</evidence>
<keyword evidence="5 7" id="KW-0472">Membrane</keyword>
<dbReference type="GO" id="GO:0005302">
    <property type="term" value="F:L-tyrosine transmembrane transporter activity"/>
    <property type="evidence" value="ECO:0007669"/>
    <property type="project" value="TreeGrafter"/>
</dbReference>
<dbReference type="EMBL" id="HG937694">
    <property type="protein sequence ID" value="CDP38469.1"/>
    <property type="molecule type" value="Genomic_DNA"/>
</dbReference>
<comment type="subcellular location">
    <subcellularLocation>
        <location evidence="1">Membrane</location>
        <topology evidence="1">Multi-pass membrane protein</topology>
    </subcellularLocation>
</comment>
<organism evidence="9">
    <name type="scientific">Blastobotrys adeninivorans</name>
    <name type="common">Yeast</name>
    <name type="synonym">Arxula adeninivorans</name>
    <dbReference type="NCBI Taxonomy" id="409370"/>
    <lineage>
        <taxon>Eukaryota</taxon>
        <taxon>Fungi</taxon>
        <taxon>Dikarya</taxon>
        <taxon>Ascomycota</taxon>
        <taxon>Saccharomycotina</taxon>
        <taxon>Dipodascomycetes</taxon>
        <taxon>Dipodascales</taxon>
        <taxon>Trichomonascaceae</taxon>
        <taxon>Blastobotrys</taxon>
    </lineage>
</organism>